<dbReference type="Pfam" id="PF03931">
    <property type="entry name" value="Skp1_POZ"/>
    <property type="match status" value="1"/>
</dbReference>
<evidence type="ECO:0000256" key="1">
    <source>
        <dbReference type="ARBA" id="ARBA00004906"/>
    </source>
</evidence>
<dbReference type="UniPathway" id="UPA00143"/>
<reference evidence="6" key="1">
    <citation type="journal article" date="2017" name="Gigascience">
        <title>The genome draft of coconut (Cocos nucifera).</title>
        <authorList>
            <person name="Xiao Y."/>
            <person name="Xu P."/>
            <person name="Fan H."/>
            <person name="Baudouin L."/>
            <person name="Xia W."/>
            <person name="Bocs S."/>
            <person name="Xu J."/>
            <person name="Li Q."/>
            <person name="Guo A."/>
            <person name="Zhou L."/>
            <person name="Li J."/>
            <person name="Wu Y."/>
            <person name="Ma Z."/>
            <person name="Armero A."/>
            <person name="Issali A.E."/>
            <person name="Liu N."/>
            <person name="Peng M."/>
            <person name="Yang Y."/>
        </authorList>
    </citation>
    <scope>NUCLEOTIDE SEQUENCE</scope>
    <source>
        <tissue evidence="6">Spear leaf of Hainan Tall coconut</tissue>
    </source>
</reference>
<dbReference type="AlphaFoldDB" id="A0A8K0IMT7"/>
<evidence type="ECO:0000313" key="6">
    <source>
        <dbReference type="EMBL" id="KAG1361983.1"/>
    </source>
</evidence>
<comment type="pathway">
    <text evidence="1">Protein modification; protein ubiquitination.</text>
</comment>
<dbReference type="GO" id="GO:0006511">
    <property type="term" value="P:ubiquitin-dependent protein catabolic process"/>
    <property type="evidence" value="ECO:0007669"/>
    <property type="project" value="InterPro"/>
</dbReference>
<accession>A0A8K0IMT7</accession>
<dbReference type="InterPro" id="IPR016897">
    <property type="entry name" value="SKP1"/>
</dbReference>
<dbReference type="GO" id="GO:0016567">
    <property type="term" value="P:protein ubiquitination"/>
    <property type="evidence" value="ECO:0007669"/>
    <property type="project" value="UniProtKB-UniPathway"/>
</dbReference>
<evidence type="ECO:0000256" key="3">
    <source>
        <dbReference type="ARBA" id="ARBA00022786"/>
    </source>
</evidence>
<dbReference type="SMART" id="SM00512">
    <property type="entry name" value="Skp1"/>
    <property type="match status" value="1"/>
</dbReference>
<dbReference type="OrthoDB" id="2342932at2759"/>
<comment type="caution">
    <text evidence="6">The sequence shown here is derived from an EMBL/GenBank/DDBJ whole genome shotgun (WGS) entry which is preliminary data.</text>
</comment>
<evidence type="ECO:0000313" key="7">
    <source>
        <dbReference type="Proteomes" id="UP000797356"/>
    </source>
</evidence>
<dbReference type="Gene3D" id="3.30.710.10">
    <property type="entry name" value="Potassium Channel Kv1.1, Chain A"/>
    <property type="match status" value="1"/>
</dbReference>
<sequence length="264" mass="30022">MRWRHRACGGGGGSSTDAGADQCWALGMLLRALFDSKRRKAPMVSASIRETVAVRRPDSEAKYEVPVWPSSSPNHRDFANWRPIWTDPSRLELKNSSTMSSEESAIEAAPETSKKVEPPKVVVLQSYDGEEFEVDLVVASQSETIKNMIEDGCVERSVPLPNVEGPVLSKVVRYWKRRVEGGKEEELKQWDKEFVEAEKQQLLEIMVAAHYLNSQPLFDLCCQAVADTISNMTVEDVREYFGIENDLTPEEERRIRDVNRWVFD</sequence>
<name>A0A8K0IMT7_COCNU</name>
<evidence type="ECO:0000256" key="2">
    <source>
        <dbReference type="ARBA" id="ARBA00009993"/>
    </source>
</evidence>
<dbReference type="SUPFAM" id="SSF54695">
    <property type="entry name" value="POZ domain"/>
    <property type="match status" value="1"/>
</dbReference>
<reference evidence="6" key="2">
    <citation type="submission" date="2019-07" db="EMBL/GenBank/DDBJ databases">
        <authorList>
            <person name="Yang Y."/>
            <person name="Bocs S."/>
            <person name="Baudouin L."/>
        </authorList>
    </citation>
    <scope>NUCLEOTIDE SEQUENCE</scope>
    <source>
        <tissue evidence="6">Spear leaf of Hainan Tall coconut</tissue>
    </source>
</reference>
<organism evidence="6 7">
    <name type="scientific">Cocos nucifera</name>
    <name type="common">Coconut palm</name>
    <dbReference type="NCBI Taxonomy" id="13894"/>
    <lineage>
        <taxon>Eukaryota</taxon>
        <taxon>Viridiplantae</taxon>
        <taxon>Streptophyta</taxon>
        <taxon>Embryophyta</taxon>
        <taxon>Tracheophyta</taxon>
        <taxon>Spermatophyta</taxon>
        <taxon>Magnoliopsida</taxon>
        <taxon>Liliopsida</taxon>
        <taxon>Arecaceae</taxon>
        <taxon>Arecoideae</taxon>
        <taxon>Cocoseae</taxon>
        <taxon>Attaleinae</taxon>
        <taxon>Cocos</taxon>
    </lineage>
</organism>
<feature type="domain" description="SKP1 component POZ" evidence="5">
    <location>
        <begin position="120"/>
        <end position="178"/>
    </location>
</feature>
<feature type="domain" description="SKP1 component dimerisation" evidence="4">
    <location>
        <begin position="215"/>
        <end position="261"/>
    </location>
</feature>
<dbReference type="GO" id="GO:0009867">
    <property type="term" value="P:jasmonic acid mediated signaling pathway"/>
    <property type="evidence" value="ECO:0007669"/>
    <property type="project" value="UniProtKB-ARBA"/>
</dbReference>
<dbReference type="InterPro" id="IPR036296">
    <property type="entry name" value="SKP1-like_dim_sf"/>
</dbReference>
<proteinExistence type="inferred from homology"/>
<keyword evidence="7" id="KW-1185">Reference proteome</keyword>
<dbReference type="InterPro" id="IPR016073">
    <property type="entry name" value="Skp1_comp_POZ"/>
</dbReference>
<protein>
    <submittedName>
        <fullName evidence="6">Putative SKP1-like protein 3</fullName>
    </submittedName>
</protein>
<evidence type="ECO:0000259" key="5">
    <source>
        <dbReference type="Pfam" id="PF03931"/>
    </source>
</evidence>
<dbReference type="InterPro" id="IPR016072">
    <property type="entry name" value="Skp1_comp_dimer"/>
</dbReference>
<dbReference type="InterPro" id="IPR011333">
    <property type="entry name" value="SKP1/BTB/POZ_sf"/>
</dbReference>
<dbReference type="InterPro" id="IPR001232">
    <property type="entry name" value="SKP1-like"/>
</dbReference>
<dbReference type="SUPFAM" id="SSF81382">
    <property type="entry name" value="Skp1 dimerisation domain-like"/>
    <property type="match status" value="1"/>
</dbReference>
<dbReference type="EMBL" id="CM017881">
    <property type="protein sequence ID" value="KAG1361983.1"/>
    <property type="molecule type" value="Genomic_DNA"/>
</dbReference>
<dbReference type="Proteomes" id="UP000797356">
    <property type="component" value="Chromosome 10"/>
</dbReference>
<evidence type="ECO:0000259" key="4">
    <source>
        <dbReference type="Pfam" id="PF01466"/>
    </source>
</evidence>
<dbReference type="Pfam" id="PF01466">
    <property type="entry name" value="Skp1"/>
    <property type="match status" value="1"/>
</dbReference>
<dbReference type="PANTHER" id="PTHR11165">
    <property type="entry name" value="SKP1"/>
    <property type="match status" value="1"/>
</dbReference>
<comment type="similarity">
    <text evidence="2">Belongs to the SKP1 family.</text>
</comment>
<dbReference type="CDD" id="cd18322">
    <property type="entry name" value="BTB_POZ_SKP1"/>
    <property type="match status" value="1"/>
</dbReference>
<keyword evidence="3" id="KW-0833">Ubl conjugation pathway</keyword>
<gene>
    <name evidence="6" type="ORF">COCNU_10G002020</name>
</gene>